<gene>
    <name evidence="3" type="ORF">HMPREF0581_0831</name>
</gene>
<sequence>MTKEERIKKWFSDIPDAELISMEIKMEICKKAAKKMMIIIFELLALELVLLLMLGGGNILSRTADFLNNISIGGSHTKNHYQGVAFAGTLVCLPVLIIPLIVASIYKNKFLKSEATKIVISMKNDDAKEPHLTTLNEKNTEDILHFDNLNFKLAIIQVLMYDLKLLNSEFDIYDFADRYKEEIDTDSDIIIEPAMSFFKKLEIPKKFAPYVETIYMDGGNDVYMNIIPQWDGEDETFDLNEITLTELQQFPNLKKATVMSSNLDEVKEIFDAANIEVKLL</sequence>
<dbReference type="Pfam" id="PF21832">
    <property type="entry name" value="DUF6892"/>
    <property type="match status" value="1"/>
</dbReference>
<name>X8IQV7_9FIRM</name>
<evidence type="ECO:0000259" key="2">
    <source>
        <dbReference type="Pfam" id="PF21832"/>
    </source>
</evidence>
<dbReference type="AlphaFoldDB" id="X8IQV7"/>
<protein>
    <recommendedName>
        <fullName evidence="2">DUF6892 domain-containing protein</fullName>
    </recommendedName>
</protein>
<feature type="transmembrane region" description="Helical" evidence="1">
    <location>
        <begin position="36"/>
        <end position="60"/>
    </location>
</feature>
<feature type="transmembrane region" description="Helical" evidence="1">
    <location>
        <begin position="80"/>
        <end position="103"/>
    </location>
</feature>
<feature type="domain" description="DUF6892" evidence="2">
    <location>
        <begin position="144"/>
        <end position="277"/>
    </location>
</feature>
<organism evidence="3 4">
    <name type="scientific">Mogibacterium timidum ATCC 33093</name>
    <dbReference type="NCBI Taxonomy" id="1401079"/>
    <lineage>
        <taxon>Bacteria</taxon>
        <taxon>Bacillati</taxon>
        <taxon>Bacillota</taxon>
        <taxon>Clostridia</taxon>
        <taxon>Peptostreptococcales</taxon>
        <taxon>Anaerovoracaceae</taxon>
        <taxon>Mogibacterium</taxon>
    </lineage>
</organism>
<comment type="caution">
    <text evidence="3">The sequence shown here is derived from an EMBL/GenBank/DDBJ whole genome shotgun (WGS) entry which is preliminary data.</text>
</comment>
<dbReference type="PATRIC" id="fig|1401079.3.peg.1549"/>
<dbReference type="RefSeq" id="WP_036382014.1">
    <property type="nucleotide sequence ID" value="NZ_JALU01000028.1"/>
</dbReference>
<keyword evidence="1" id="KW-0812">Transmembrane</keyword>
<evidence type="ECO:0000313" key="3">
    <source>
        <dbReference type="EMBL" id="EUC51544.1"/>
    </source>
</evidence>
<dbReference type="Proteomes" id="UP000022645">
    <property type="component" value="Unassembled WGS sequence"/>
</dbReference>
<reference evidence="3 4" key="1">
    <citation type="submission" date="2014-01" db="EMBL/GenBank/DDBJ databases">
        <authorList>
            <person name="Durkin A.S."/>
            <person name="McCorrison J."/>
            <person name="Torralba M."/>
            <person name="Gillis M."/>
            <person name="Haft D.H."/>
            <person name="Methe B."/>
            <person name="Sutton G."/>
            <person name="Nelson K.E."/>
        </authorList>
    </citation>
    <scope>NUCLEOTIDE SEQUENCE [LARGE SCALE GENOMIC DNA]</scope>
    <source>
        <strain evidence="3 4">ATCC 33093</strain>
    </source>
</reference>
<dbReference type="InterPro" id="IPR054187">
    <property type="entry name" value="DUF6892"/>
</dbReference>
<keyword evidence="1" id="KW-1133">Transmembrane helix</keyword>
<proteinExistence type="predicted"/>
<evidence type="ECO:0000313" key="4">
    <source>
        <dbReference type="Proteomes" id="UP000022645"/>
    </source>
</evidence>
<dbReference type="EMBL" id="JALU01000028">
    <property type="protein sequence ID" value="EUC51544.1"/>
    <property type="molecule type" value="Genomic_DNA"/>
</dbReference>
<accession>X8IQV7</accession>
<evidence type="ECO:0000256" key="1">
    <source>
        <dbReference type="SAM" id="Phobius"/>
    </source>
</evidence>
<keyword evidence="1" id="KW-0472">Membrane</keyword>